<evidence type="ECO:0000256" key="1">
    <source>
        <dbReference type="SAM" id="MobiDB-lite"/>
    </source>
</evidence>
<keyword evidence="3" id="KW-1185">Reference proteome</keyword>
<protein>
    <submittedName>
        <fullName evidence="2">Uncharacterized protein</fullName>
    </submittedName>
</protein>
<reference evidence="2 3" key="1">
    <citation type="journal article" date="2010" name="Science">
        <title>Genomic comparison of the ants Camponotus floridanus and Harpegnathos saltator.</title>
        <authorList>
            <person name="Bonasio R."/>
            <person name="Zhang G."/>
            <person name="Ye C."/>
            <person name="Mutti N.S."/>
            <person name="Fang X."/>
            <person name="Qin N."/>
            <person name="Donahue G."/>
            <person name="Yang P."/>
            <person name="Li Q."/>
            <person name="Li C."/>
            <person name="Zhang P."/>
            <person name="Huang Z."/>
            <person name="Berger S.L."/>
            <person name="Reinberg D."/>
            <person name="Wang J."/>
            <person name="Liebig J."/>
        </authorList>
    </citation>
    <scope>NUCLEOTIDE SEQUENCE [LARGE SCALE GENOMIC DNA]</scope>
    <source>
        <strain evidence="2 3">R22 G/1</strain>
    </source>
</reference>
<evidence type="ECO:0000313" key="2">
    <source>
        <dbReference type="EMBL" id="EFN82040.1"/>
    </source>
</evidence>
<sequence>MSQECPNCGQLTNASYSRLVKDSCGHTKCRMCLLYEEHGCKTCQAVCCTQDIQDYREACSTSNDPDDTNKANNEENILPLELVINKNTKSKEHHNYNPTSIEHRLPSFHHKDVSFSNNKRAYESVTNDAIDNNDSDKLYIPKVEPSNMVLNIEAHLRNGSNQNDLANLENPQADRNCSTKSRNQQPRQKQKSRKTQPKSPGKVVANSTANSHQINSRLDPMGNITPVIRTTAEVSNAVSVINGPISTRRLEERACKKMFTYMEPIPIAEAAVLNCRIEEKLYPQSANSHNYFVHNYLKDRNSKVNSYPNNDNDNELESRDNSNAIATISSSIQSSLPKTTTSQEEPATSIREDKCHRDEGKTKKVDESTGRGDETSVSTERLDATSPRDEQSNCVSTIKKHTVQQLVADGCNSSASGNFGGTATHCATLPKDFQNSSKRKQSDVHWRRRTAETLKPCRH</sequence>
<feature type="compositionally biased region" description="Basic and acidic residues" evidence="1">
    <location>
        <begin position="440"/>
        <end position="452"/>
    </location>
</feature>
<feature type="region of interest" description="Disordered" evidence="1">
    <location>
        <begin position="161"/>
        <end position="222"/>
    </location>
</feature>
<dbReference type="EMBL" id="GL449769">
    <property type="protein sequence ID" value="EFN82040.1"/>
    <property type="molecule type" value="Genomic_DNA"/>
</dbReference>
<feature type="compositionally biased region" description="Polar residues" evidence="1">
    <location>
        <begin position="205"/>
        <end position="216"/>
    </location>
</feature>
<feature type="region of interest" description="Disordered" evidence="1">
    <location>
        <begin position="329"/>
        <end position="393"/>
    </location>
</feature>
<feature type="compositionally biased region" description="Polar residues" evidence="1">
    <location>
        <begin position="336"/>
        <end position="346"/>
    </location>
</feature>
<organism evidence="3">
    <name type="scientific">Harpegnathos saltator</name>
    <name type="common">Jerdon's jumping ant</name>
    <dbReference type="NCBI Taxonomy" id="610380"/>
    <lineage>
        <taxon>Eukaryota</taxon>
        <taxon>Metazoa</taxon>
        <taxon>Ecdysozoa</taxon>
        <taxon>Arthropoda</taxon>
        <taxon>Hexapoda</taxon>
        <taxon>Insecta</taxon>
        <taxon>Pterygota</taxon>
        <taxon>Neoptera</taxon>
        <taxon>Endopterygota</taxon>
        <taxon>Hymenoptera</taxon>
        <taxon>Apocrita</taxon>
        <taxon>Aculeata</taxon>
        <taxon>Formicoidea</taxon>
        <taxon>Formicidae</taxon>
        <taxon>Ponerinae</taxon>
        <taxon>Ponerini</taxon>
        <taxon>Harpegnathos</taxon>
    </lineage>
</organism>
<evidence type="ECO:0000313" key="3">
    <source>
        <dbReference type="Proteomes" id="UP000008237"/>
    </source>
</evidence>
<proteinExistence type="predicted"/>
<accession>E2BQI2</accession>
<feature type="compositionally biased region" description="Polar residues" evidence="1">
    <location>
        <begin position="161"/>
        <end position="187"/>
    </location>
</feature>
<dbReference type="AlphaFoldDB" id="E2BQI2"/>
<feature type="region of interest" description="Disordered" evidence="1">
    <location>
        <begin position="432"/>
        <end position="459"/>
    </location>
</feature>
<dbReference type="OrthoDB" id="6077919at2759"/>
<dbReference type="InParanoid" id="E2BQI2"/>
<feature type="compositionally biased region" description="Basic and acidic residues" evidence="1">
    <location>
        <begin position="350"/>
        <end position="391"/>
    </location>
</feature>
<name>E2BQI2_HARSA</name>
<dbReference type="Proteomes" id="UP000008237">
    <property type="component" value="Unassembled WGS sequence"/>
</dbReference>
<gene>
    <name evidence="2" type="ORF">EAI_09399</name>
</gene>